<gene>
    <name evidence="4" type="ORF">CC84DRAFT_1167887</name>
</gene>
<evidence type="ECO:0000313" key="5">
    <source>
        <dbReference type="Proteomes" id="UP000077069"/>
    </source>
</evidence>
<dbReference type="GO" id="GO:0016787">
    <property type="term" value="F:hydrolase activity"/>
    <property type="evidence" value="ECO:0007669"/>
    <property type="project" value="UniProtKB-KW"/>
</dbReference>
<dbReference type="AlphaFoldDB" id="A0A177C243"/>
<dbReference type="OrthoDB" id="433474at2759"/>
<dbReference type="Gene3D" id="3.40.50.1820">
    <property type="entry name" value="alpha/beta hydrolase"/>
    <property type="match status" value="1"/>
</dbReference>
<proteinExistence type="predicted"/>
<dbReference type="GeneID" id="28762766"/>
<evidence type="ECO:0000259" key="3">
    <source>
        <dbReference type="Pfam" id="PF07859"/>
    </source>
</evidence>
<feature type="domain" description="Alpha/beta hydrolase fold-3" evidence="3">
    <location>
        <begin position="112"/>
        <end position="318"/>
    </location>
</feature>
<dbReference type="PANTHER" id="PTHR48081:SF8">
    <property type="entry name" value="ALPHA_BETA HYDROLASE FOLD-3 DOMAIN-CONTAINING PROTEIN-RELATED"/>
    <property type="match status" value="1"/>
</dbReference>
<dbReference type="RefSeq" id="XP_018032088.1">
    <property type="nucleotide sequence ID" value="XM_018179280.1"/>
</dbReference>
<dbReference type="Pfam" id="PF07859">
    <property type="entry name" value="Abhydrolase_3"/>
    <property type="match status" value="1"/>
</dbReference>
<name>A0A177C243_9PLEO</name>
<organism evidence="4 5">
    <name type="scientific">Paraphaeosphaeria sporulosa</name>
    <dbReference type="NCBI Taxonomy" id="1460663"/>
    <lineage>
        <taxon>Eukaryota</taxon>
        <taxon>Fungi</taxon>
        <taxon>Dikarya</taxon>
        <taxon>Ascomycota</taxon>
        <taxon>Pezizomycotina</taxon>
        <taxon>Dothideomycetes</taxon>
        <taxon>Pleosporomycetidae</taxon>
        <taxon>Pleosporales</taxon>
        <taxon>Massarineae</taxon>
        <taxon>Didymosphaeriaceae</taxon>
        <taxon>Paraphaeosphaeria</taxon>
    </lineage>
</organism>
<feature type="region of interest" description="Disordered" evidence="2">
    <location>
        <begin position="1"/>
        <end position="27"/>
    </location>
</feature>
<dbReference type="STRING" id="1460663.A0A177C243"/>
<evidence type="ECO:0000256" key="1">
    <source>
        <dbReference type="ARBA" id="ARBA00022801"/>
    </source>
</evidence>
<dbReference type="EMBL" id="KV441557">
    <property type="protein sequence ID" value="OAG01723.1"/>
    <property type="molecule type" value="Genomic_DNA"/>
</dbReference>
<dbReference type="InterPro" id="IPR050300">
    <property type="entry name" value="GDXG_lipolytic_enzyme"/>
</dbReference>
<dbReference type="SUPFAM" id="SSF53474">
    <property type="entry name" value="alpha/beta-Hydrolases"/>
    <property type="match status" value="1"/>
</dbReference>
<dbReference type="InterPro" id="IPR013094">
    <property type="entry name" value="AB_hydrolase_3"/>
</dbReference>
<accession>A0A177C243</accession>
<keyword evidence="5" id="KW-1185">Reference proteome</keyword>
<protein>
    <recommendedName>
        <fullName evidence="3">Alpha/beta hydrolase fold-3 domain-containing protein</fullName>
    </recommendedName>
</protein>
<sequence>MSAELSPTELTMSSTTQSPPQHQTPSFDPEYLQWLMSSFPTDAATPPLTTIPLMRQNTEHMIRALYAKWPAQPSVMQTSHIVTSADGTLIEVTRFSPPQEPGKQENEAGPAILHFHGGGHVSNHVDMFAPYLSDLVVRTGIPVFSVEYRLAPEHAFPAALDDGLAALRWLSSSAVQLGIDPTRICLMGESSGGGLAAGIALMARDKALEPRVKRMLLVYPMLDDRSISTNPAWDAENRGVKLLTMCWEAYLGPSVKVGDPQAEVSIYAAPGRAEKLEGLPEAWVEVGALDEFRDECVDFAGRLEKCEVRVWDGVPHGFDAAREIKVSRRAVEGRVGFLAGL</sequence>
<dbReference type="InParanoid" id="A0A177C243"/>
<evidence type="ECO:0000256" key="2">
    <source>
        <dbReference type="SAM" id="MobiDB-lite"/>
    </source>
</evidence>
<dbReference type="InterPro" id="IPR029058">
    <property type="entry name" value="AB_hydrolase_fold"/>
</dbReference>
<reference evidence="4 5" key="1">
    <citation type="submission" date="2016-05" db="EMBL/GenBank/DDBJ databases">
        <title>Comparative analysis of secretome profiles of manganese(II)-oxidizing ascomycete fungi.</title>
        <authorList>
            <consortium name="DOE Joint Genome Institute"/>
            <person name="Zeiner C.A."/>
            <person name="Purvine S.O."/>
            <person name="Zink E.M."/>
            <person name="Wu S."/>
            <person name="Pasa-Tolic L."/>
            <person name="Chaput D.L."/>
            <person name="Haridas S."/>
            <person name="Grigoriev I.V."/>
            <person name="Santelli C.M."/>
            <person name="Hansel C.M."/>
        </authorList>
    </citation>
    <scope>NUCLEOTIDE SEQUENCE [LARGE SCALE GENOMIC DNA]</scope>
    <source>
        <strain evidence="4 5">AP3s5-JAC2a</strain>
    </source>
</reference>
<evidence type="ECO:0000313" key="4">
    <source>
        <dbReference type="EMBL" id="OAG01723.1"/>
    </source>
</evidence>
<keyword evidence="1" id="KW-0378">Hydrolase</keyword>
<feature type="compositionally biased region" description="Polar residues" evidence="2">
    <location>
        <begin position="8"/>
        <end position="26"/>
    </location>
</feature>
<dbReference type="PANTHER" id="PTHR48081">
    <property type="entry name" value="AB HYDROLASE SUPERFAMILY PROTEIN C4A8.06C"/>
    <property type="match status" value="1"/>
</dbReference>
<dbReference type="Proteomes" id="UP000077069">
    <property type="component" value="Unassembled WGS sequence"/>
</dbReference>